<feature type="non-terminal residue" evidence="2">
    <location>
        <position position="96"/>
    </location>
</feature>
<dbReference type="AlphaFoldDB" id="A0A9W4X2C8"/>
<sequence>TPDAKNWKVKYYKRHKKPFAPMKEGERELIDMVFNKKKADDRKTWINYFEVCLEFFFCYLIPECKPFNDNSHSKFLSFSSPVPMMSKKKRTLSAES</sequence>
<reference evidence="2" key="1">
    <citation type="submission" date="2022-08" db="EMBL/GenBank/DDBJ databases">
        <authorList>
            <person name="Kallberg Y."/>
            <person name="Tangrot J."/>
            <person name="Rosling A."/>
        </authorList>
    </citation>
    <scope>NUCLEOTIDE SEQUENCE</scope>
    <source>
        <strain evidence="2">Wild A</strain>
    </source>
</reference>
<dbReference type="OrthoDB" id="276498at2759"/>
<dbReference type="Pfam" id="PF16898">
    <property type="entry name" value="TOPRIM_C"/>
    <property type="match status" value="1"/>
</dbReference>
<evidence type="ECO:0000313" key="3">
    <source>
        <dbReference type="Proteomes" id="UP001153678"/>
    </source>
</evidence>
<evidence type="ECO:0000313" key="2">
    <source>
        <dbReference type="EMBL" id="CAI2190128.1"/>
    </source>
</evidence>
<evidence type="ECO:0000259" key="1">
    <source>
        <dbReference type="Pfam" id="PF16898"/>
    </source>
</evidence>
<dbReference type="InterPro" id="IPR031660">
    <property type="entry name" value="TOPRIM_C"/>
</dbReference>
<dbReference type="Proteomes" id="UP001153678">
    <property type="component" value="Unassembled WGS sequence"/>
</dbReference>
<comment type="caution">
    <text evidence="2">The sequence shown here is derived from an EMBL/GenBank/DDBJ whole genome shotgun (WGS) entry which is preliminary data.</text>
</comment>
<name>A0A9W4X2C8_9GLOM</name>
<dbReference type="GO" id="GO:0003918">
    <property type="term" value="F:DNA topoisomerase type II (double strand cut, ATP-hydrolyzing) activity"/>
    <property type="evidence" value="ECO:0007669"/>
    <property type="project" value="InterPro"/>
</dbReference>
<proteinExistence type="predicted"/>
<dbReference type="GO" id="GO:0003677">
    <property type="term" value="F:DNA binding"/>
    <property type="evidence" value="ECO:0007669"/>
    <property type="project" value="InterPro"/>
</dbReference>
<dbReference type="InterPro" id="IPR013760">
    <property type="entry name" value="Topo_IIA-like_dom_sf"/>
</dbReference>
<accession>A0A9W4X2C8</accession>
<protein>
    <submittedName>
        <fullName evidence="2">6795_t:CDS:1</fullName>
    </submittedName>
</protein>
<dbReference type="GO" id="GO:0006265">
    <property type="term" value="P:DNA topological change"/>
    <property type="evidence" value="ECO:0007669"/>
    <property type="project" value="InterPro"/>
</dbReference>
<dbReference type="InterPro" id="IPR013759">
    <property type="entry name" value="Topo_IIA_B_C"/>
</dbReference>
<dbReference type="Gene3D" id="3.40.50.670">
    <property type="match status" value="1"/>
</dbReference>
<dbReference type="GO" id="GO:0005524">
    <property type="term" value="F:ATP binding"/>
    <property type="evidence" value="ECO:0007669"/>
    <property type="project" value="InterPro"/>
</dbReference>
<organism evidence="2 3">
    <name type="scientific">Funneliformis geosporum</name>
    <dbReference type="NCBI Taxonomy" id="1117311"/>
    <lineage>
        <taxon>Eukaryota</taxon>
        <taxon>Fungi</taxon>
        <taxon>Fungi incertae sedis</taxon>
        <taxon>Mucoromycota</taxon>
        <taxon>Glomeromycotina</taxon>
        <taxon>Glomeromycetes</taxon>
        <taxon>Glomerales</taxon>
        <taxon>Glomeraceae</taxon>
        <taxon>Funneliformis</taxon>
    </lineage>
</organism>
<dbReference type="EMBL" id="CAMKVN010006292">
    <property type="protein sequence ID" value="CAI2190128.1"/>
    <property type="molecule type" value="Genomic_DNA"/>
</dbReference>
<keyword evidence="3" id="KW-1185">Reference proteome</keyword>
<dbReference type="SUPFAM" id="SSF56719">
    <property type="entry name" value="Type II DNA topoisomerase"/>
    <property type="match status" value="1"/>
</dbReference>
<gene>
    <name evidence="2" type="ORF">FWILDA_LOCUS14421</name>
</gene>
<feature type="domain" description="C-terminal associated" evidence="1">
    <location>
        <begin position="13"/>
        <end position="50"/>
    </location>
</feature>